<evidence type="ECO:0000313" key="5">
    <source>
        <dbReference type="EnsemblPlants" id="MELO3C006219.2.1"/>
    </source>
</evidence>
<dbReference type="Pfam" id="PF14432">
    <property type="entry name" value="DYW_deaminase"/>
    <property type="match status" value="1"/>
</dbReference>
<sequence length="649" mass="73198">MGFESDLYIGNALIDMYSRFVDLDNARYVFEEMSNRDSVSWNSLISGYCSNGFWEEALDMYHKFRMTGMVPDYFTMSSVLLACGSLMAVKEGVAVHGVIEKIGITGDVIIGNGLLSMYFKFERLREARWIFSEMAVKDSVTWNTMICGYAQLGRHEESVKLFMEMIDGFIPDMLSITSTIRACGQSGNLQIGKFVHKYLIGSGFECDTVANNILIDMYAKCGDLLAAQEVFDTTKCKDSVTWNSLINGYTQSGYYKEGLERFQMINEMRTEGLMPDEATVLGILPMCSLLAVRRQGKEIHGYIFKLGFESNVPIGNALIEMYSKCGSLENCTKVFNYMEEKDVVTWTALISAFGMYGEGKKALKAFQDMELSGVFPDSVAFIAFIFACSHSGMVNEGLRFFDRMKTDYNLEPRMEHYACVVDLLARSGLLAQAEEFILSMPMKPDASLWGALLSACRASGNTNIAQRVSKKILELNSDNTGYYVLVSNIYATLGKWDQVKMVRNSMKTKGLKKDPGSSWIEIQKRVYVFRTGDKSFEQYDKVKDLLEYLVGLMAKEGYVADLQFALHDVEEDDKRDMLCGHSERLAIAFGLLNTKPGSSLLVMKNLRVCGDCHTVTKYISKIMQREILVRDANRFHRFKDGACSCGDHW</sequence>
<feature type="repeat" description="PPR" evidence="3">
    <location>
        <begin position="138"/>
        <end position="172"/>
    </location>
</feature>
<dbReference type="NCBIfam" id="TIGR00756">
    <property type="entry name" value="PPR"/>
    <property type="match status" value="4"/>
</dbReference>
<dbReference type="InterPro" id="IPR046848">
    <property type="entry name" value="E_motif"/>
</dbReference>
<accession>A0A9I9CNG6</accession>
<dbReference type="FunFam" id="1.25.40.10:FF:000031">
    <property type="entry name" value="Pentatricopeptide repeat-containing protein mitochondrial"/>
    <property type="match status" value="1"/>
</dbReference>
<dbReference type="AlphaFoldDB" id="A0A9I9CNG6"/>
<dbReference type="Pfam" id="PF13041">
    <property type="entry name" value="PPR_2"/>
    <property type="match status" value="3"/>
</dbReference>
<dbReference type="GO" id="GO:0009451">
    <property type="term" value="P:RNA modification"/>
    <property type="evidence" value="ECO:0007669"/>
    <property type="project" value="InterPro"/>
</dbReference>
<feature type="repeat" description="PPR" evidence="3">
    <location>
        <begin position="238"/>
        <end position="275"/>
    </location>
</feature>
<dbReference type="PANTHER" id="PTHR47926:SF533">
    <property type="entry name" value="DYW DOMAIN-CONTAINING PROTEIN"/>
    <property type="match status" value="1"/>
</dbReference>
<feature type="domain" description="DYW" evidence="4">
    <location>
        <begin position="557"/>
        <end position="649"/>
    </location>
</feature>
<dbReference type="InterPro" id="IPR011990">
    <property type="entry name" value="TPR-like_helical_dom_sf"/>
</dbReference>
<dbReference type="InterPro" id="IPR032867">
    <property type="entry name" value="DYW_dom"/>
</dbReference>
<protein>
    <recommendedName>
        <fullName evidence="4">DYW domain-containing protein</fullName>
    </recommendedName>
</protein>
<dbReference type="Gene3D" id="1.25.40.10">
    <property type="entry name" value="Tetratricopeptide repeat domain"/>
    <property type="match status" value="5"/>
</dbReference>
<comment type="similarity">
    <text evidence="1">Belongs to the PPR family. PCMP-H subfamily.</text>
</comment>
<dbReference type="Pfam" id="PF01535">
    <property type="entry name" value="PPR"/>
    <property type="match status" value="4"/>
</dbReference>
<dbReference type="Gramene" id="MELO3C006219.2.1">
    <property type="protein sequence ID" value="MELO3C006219.2.1"/>
    <property type="gene ID" value="MELO3C006219.2"/>
</dbReference>
<feature type="repeat" description="PPR" evidence="3">
    <location>
        <begin position="37"/>
        <end position="71"/>
    </location>
</feature>
<dbReference type="EnsemblPlants" id="MELO3C006219.2.1">
    <property type="protein sequence ID" value="MELO3C006219.2.1"/>
    <property type="gene ID" value="MELO3C006219.2"/>
</dbReference>
<evidence type="ECO:0000256" key="3">
    <source>
        <dbReference type="PROSITE-ProRule" id="PRU00708"/>
    </source>
</evidence>
<dbReference type="Pfam" id="PF20431">
    <property type="entry name" value="E_motif"/>
    <property type="match status" value="1"/>
</dbReference>
<organism evidence="5">
    <name type="scientific">Cucumis melo</name>
    <name type="common">Muskmelon</name>
    <dbReference type="NCBI Taxonomy" id="3656"/>
    <lineage>
        <taxon>Eukaryota</taxon>
        <taxon>Viridiplantae</taxon>
        <taxon>Streptophyta</taxon>
        <taxon>Embryophyta</taxon>
        <taxon>Tracheophyta</taxon>
        <taxon>Spermatophyta</taxon>
        <taxon>Magnoliopsida</taxon>
        <taxon>eudicotyledons</taxon>
        <taxon>Gunneridae</taxon>
        <taxon>Pentapetalae</taxon>
        <taxon>rosids</taxon>
        <taxon>fabids</taxon>
        <taxon>Cucurbitales</taxon>
        <taxon>Cucurbitaceae</taxon>
        <taxon>Benincaseae</taxon>
        <taxon>Cucumis</taxon>
    </lineage>
</organism>
<dbReference type="FunFam" id="1.25.40.10:FF:000196">
    <property type="entry name" value="Pentatricopeptide repeat-containing protein At4g14850"/>
    <property type="match status" value="1"/>
</dbReference>
<reference evidence="5" key="1">
    <citation type="submission" date="2023-03" db="UniProtKB">
        <authorList>
            <consortium name="EnsemblPlants"/>
        </authorList>
    </citation>
    <scope>IDENTIFICATION</scope>
</reference>
<dbReference type="InterPro" id="IPR046960">
    <property type="entry name" value="PPR_At4g14850-like_plant"/>
</dbReference>
<dbReference type="GO" id="GO:0008270">
    <property type="term" value="F:zinc ion binding"/>
    <property type="evidence" value="ECO:0007669"/>
    <property type="project" value="InterPro"/>
</dbReference>
<feature type="repeat" description="PPR" evidence="3">
    <location>
        <begin position="342"/>
        <end position="376"/>
    </location>
</feature>
<dbReference type="FunFam" id="1.25.40.10:FF:000073">
    <property type="entry name" value="Pentatricopeptide repeat-containing protein chloroplastic"/>
    <property type="match status" value="1"/>
</dbReference>
<evidence type="ECO:0000256" key="2">
    <source>
        <dbReference type="ARBA" id="ARBA00022737"/>
    </source>
</evidence>
<dbReference type="InterPro" id="IPR002885">
    <property type="entry name" value="PPR_rpt"/>
</dbReference>
<evidence type="ECO:0000259" key="4">
    <source>
        <dbReference type="Pfam" id="PF14432"/>
    </source>
</evidence>
<dbReference type="PROSITE" id="PS51375">
    <property type="entry name" value="PPR"/>
    <property type="match status" value="4"/>
</dbReference>
<evidence type="ECO:0000256" key="1">
    <source>
        <dbReference type="ARBA" id="ARBA00006643"/>
    </source>
</evidence>
<dbReference type="PANTHER" id="PTHR47926">
    <property type="entry name" value="PENTATRICOPEPTIDE REPEAT-CONTAINING PROTEIN"/>
    <property type="match status" value="1"/>
</dbReference>
<proteinExistence type="inferred from homology"/>
<dbReference type="GO" id="GO:0003723">
    <property type="term" value="F:RNA binding"/>
    <property type="evidence" value="ECO:0007669"/>
    <property type="project" value="InterPro"/>
</dbReference>
<name>A0A9I9CNG6_CUCME</name>
<keyword evidence="2" id="KW-0677">Repeat</keyword>
<dbReference type="FunFam" id="1.25.40.10:FF:000366">
    <property type="entry name" value="Pentatricopeptide (PPR) repeat-containing protein"/>
    <property type="match status" value="1"/>
</dbReference>